<evidence type="ECO:0000256" key="5">
    <source>
        <dbReference type="ARBA" id="ARBA00023180"/>
    </source>
</evidence>
<accession>A0A4W5PMP0</accession>
<organism evidence="10 11">
    <name type="scientific">Hucho hucho</name>
    <name type="common">huchen</name>
    <dbReference type="NCBI Taxonomy" id="62062"/>
    <lineage>
        <taxon>Eukaryota</taxon>
        <taxon>Metazoa</taxon>
        <taxon>Chordata</taxon>
        <taxon>Craniata</taxon>
        <taxon>Vertebrata</taxon>
        <taxon>Euteleostomi</taxon>
        <taxon>Actinopterygii</taxon>
        <taxon>Neopterygii</taxon>
        <taxon>Teleostei</taxon>
        <taxon>Protacanthopterygii</taxon>
        <taxon>Salmoniformes</taxon>
        <taxon>Salmonidae</taxon>
        <taxon>Salmoninae</taxon>
        <taxon>Hucho</taxon>
    </lineage>
</organism>
<dbReference type="STRING" id="62062.ENSHHUP00000062880"/>
<reference evidence="10" key="2">
    <citation type="submission" date="2025-08" db="UniProtKB">
        <authorList>
            <consortium name="Ensembl"/>
        </authorList>
    </citation>
    <scope>IDENTIFICATION</scope>
</reference>
<dbReference type="PRINTS" id="PR00010">
    <property type="entry name" value="EGFBLOOD"/>
</dbReference>
<name>A0A4W5PMP0_9TELE</name>
<evidence type="ECO:0008006" key="12">
    <source>
        <dbReference type="Google" id="ProtNLM"/>
    </source>
</evidence>
<dbReference type="Gene3D" id="2.10.25.10">
    <property type="entry name" value="Laminin"/>
    <property type="match status" value="1"/>
</dbReference>
<dbReference type="SMART" id="SM00179">
    <property type="entry name" value="EGF_CA"/>
    <property type="match status" value="1"/>
</dbReference>
<evidence type="ECO:0000259" key="8">
    <source>
        <dbReference type="PROSITE" id="PS50026"/>
    </source>
</evidence>
<dbReference type="AlphaFoldDB" id="A0A4W5PMP0"/>
<dbReference type="CDD" id="cd00054">
    <property type="entry name" value="EGF_CA"/>
    <property type="match status" value="1"/>
</dbReference>
<evidence type="ECO:0000256" key="7">
    <source>
        <dbReference type="PROSITE-ProRule" id="PRU00302"/>
    </source>
</evidence>
<feature type="domain" description="EGF-like" evidence="8">
    <location>
        <begin position="35"/>
        <end position="71"/>
    </location>
</feature>
<dbReference type="InterPro" id="IPR000436">
    <property type="entry name" value="Sushi_SCR_CCP_dom"/>
</dbReference>
<keyword evidence="1 6" id="KW-0245">EGF-like domain</keyword>
<dbReference type="SUPFAM" id="SSF57535">
    <property type="entry name" value="Complement control module/SCR domain"/>
    <property type="match status" value="1"/>
</dbReference>
<keyword evidence="11" id="KW-1185">Reference proteome</keyword>
<keyword evidence="3" id="KW-0677">Repeat</keyword>
<dbReference type="PROSITE" id="PS01187">
    <property type="entry name" value="EGF_CA"/>
    <property type="match status" value="1"/>
</dbReference>
<dbReference type="PROSITE" id="PS50923">
    <property type="entry name" value="SUSHI"/>
    <property type="match status" value="1"/>
</dbReference>
<dbReference type="GO" id="GO:0005509">
    <property type="term" value="F:calcium ion binding"/>
    <property type="evidence" value="ECO:0007669"/>
    <property type="project" value="InterPro"/>
</dbReference>
<evidence type="ECO:0000256" key="4">
    <source>
        <dbReference type="ARBA" id="ARBA00023157"/>
    </source>
</evidence>
<dbReference type="GO" id="GO:0009986">
    <property type="term" value="C:cell surface"/>
    <property type="evidence" value="ECO:0007669"/>
    <property type="project" value="TreeGrafter"/>
</dbReference>
<dbReference type="InterPro" id="IPR051355">
    <property type="entry name" value="Notch/Slit_guidance"/>
</dbReference>
<dbReference type="FunFam" id="2.10.25.10:FF:000327">
    <property type="entry name" value="neurogenic locus notch homolog protein 4"/>
    <property type="match status" value="1"/>
</dbReference>
<dbReference type="PROSITE" id="PS01186">
    <property type="entry name" value="EGF_2"/>
    <property type="match status" value="1"/>
</dbReference>
<dbReference type="GO" id="GO:0005886">
    <property type="term" value="C:plasma membrane"/>
    <property type="evidence" value="ECO:0007669"/>
    <property type="project" value="TreeGrafter"/>
</dbReference>
<evidence type="ECO:0000256" key="6">
    <source>
        <dbReference type="PROSITE-ProRule" id="PRU00076"/>
    </source>
</evidence>
<reference evidence="10" key="3">
    <citation type="submission" date="2025-09" db="UniProtKB">
        <authorList>
            <consortium name="Ensembl"/>
        </authorList>
    </citation>
    <scope>IDENTIFICATION</scope>
</reference>
<dbReference type="InterPro" id="IPR000742">
    <property type="entry name" value="EGF"/>
</dbReference>
<evidence type="ECO:0000256" key="2">
    <source>
        <dbReference type="ARBA" id="ARBA00022729"/>
    </source>
</evidence>
<keyword evidence="7" id="KW-0768">Sushi</keyword>
<dbReference type="InterPro" id="IPR000152">
    <property type="entry name" value="EGF-type_Asp/Asn_hydroxyl_site"/>
</dbReference>
<dbReference type="Ensembl" id="ENSHHUT00000065003.1">
    <property type="protein sequence ID" value="ENSHHUP00000062880.1"/>
    <property type="gene ID" value="ENSHHUG00000037159.1"/>
</dbReference>
<dbReference type="PROSITE" id="PS00022">
    <property type="entry name" value="EGF_1"/>
    <property type="match status" value="1"/>
</dbReference>
<comment type="caution">
    <text evidence="6">Lacks conserved residue(s) required for the propagation of feature annotation.</text>
</comment>
<evidence type="ECO:0000259" key="9">
    <source>
        <dbReference type="PROSITE" id="PS50923"/>
    </source>
</evidence>
<feature type="domain" description="Sushi" evidence="9">
    <location>
        <begin position="1"/>
        <end position="35"/>
    </location>
</feature>
<keyword evidence="2" id="KW-0732">Signal</keyword>
<dbReference type="PROSITE" id="PS00010">
    <property type="entry name" value="ASX_HYDROXYL"/>
    <property type="match status" value="1"/>
</dbReference>
<evidence type="ECO:0000256" key="3">
    <source>
        <dbReference type="ARBA" id="ARBA00022737"/>
    </source>
</evidence>
<dbReference type="InterPro" id="IPR035976">
    <property type="entry name" value="Sushi/SCR/CCP_sf"/>
</dbReference>
<keyword evidence="4 6" id="KW-1015">Disulfide bond</keyword>
<keyword evidence="5" id="KW-0325">Glycoprotein</keyword>
<evidence type="ECO:0000313" key="10">
    <source>
        <dbReference type="Ensembl" id="ENSHHUP00000062880.1"/>
    </source>
</evidence>
<reference evidence="11" key="1">
    <citation type="submission" date="2018-06" db="EMBL/GenBank/DDBJ databases">
        <title>Genome assembly of Danube salmon.</title>
        <authorList>
            <person name="Macqueen D.J."/>
            <person name="Gundappa M.K."/>
        </authorList>
    </citation>
    <scope>NUCLEOTIDE SEQUENCE [LARGE SCALE GENOMIC DNA]</scope>
</reference>
<protein>
    <recommendedName>
        <fullName evidence="12">EGF-like domain-containing protein</fullName>
    </recommendedName>
</protein>
<dbReference type="PANTHER" id="PTHR45836">
    <property type="entry name" value="SLIT HOMOLOG"/>
    <property type="match status" value="1"/>
</dbReference>
<dbReference type="SUPFAM" id="SSF57196">
    <property type="entry name" value="EGF/Laminin"/>
    <property type="match status" value="1"/>
</dbReference>
<dbReference type="Pfam" id="PF00008">
    <property type="entry name" value="EGF"/>
    <property type="match status" value="1"/>
</dbReference>
<dbReference type="Proteomes" id="UP000314982">
    <property type="component" value="Unassembled WGS sequence"/>
</dbReference>
<evidence type="ECO:0000256" key="1">
    <source>
        <dbReference type="ARBA" id="ARBA00022536"/>
    </source>
</evidence>
<evidence type="ECO:0000313" key="11">
    <source>
        <dbReference type="Proteomes" id="UP000314982"/>
    </source>
</evidence>
<dbReference type="InterPro" id="IPR018097">
    <property type="entry name" value="EGF_Ca-bd_CS"/>
</dbReference>
<dbReference type="PROSITE" id="PS50026">
    <property type="entry name" value="EGF_3"/>
    <property type="match status" value="1"/>
</dbReference>
<sequence>MALYVCHPGYTPMPRATQSICGGQGAWSQPPVCQDMDECLSEPCKHGGTCEDQPGSYYCHCQQGFMGPDCEIGTAFTLSGAVCIKCLRVADLGSGLSCPCIFIHYDLKVNTDPKSAILSRRLIRTFPTL</sequence>
<dbReference type="GO" id="GO:0043235">
    <property type="term" value="C:receptor complex"/>
    <property type="evidence" value="ECO:0007669"/>
    <property type="project" value="TreeGrafter"/>
</dbReference>
<dbReference type="GO" id="GO:0007411">
    <property type="term" value="P:axon guidance"/>
    <property type="evidence" value="ECO:0007669"/>
    <property type="project" value="TreeGrafter"/>
</dbReference>
<proteinExistence type="predicted"/>
<dbReference type="Gene3D" id="2.10.70.10">
    <property type="entry name" value="Complement Module, domain 1"/>
    <property type="match status" value="1"/>
</dbReference>
<dbReference type="PANTHER" id="PTHR45836:SF13">
    <property type="entry name" value="PROTEIN CRUMBS"/>
    <property type="match status" value="1"/>
</dbReference>
<dbReference type="GO" id="GO:0007219">
    <property type="term" value="P:Notch signaling pathway"/>
    <property type="evidence" value="ECO:0007669"/>
    <property type="project" value="TreeGrafter"/>
</dbReference>
<feature type="disulfide bond" evidence="7">
    <location>
        <begin position="6"/>
        <end position="33"/>
    </location>
</feature>
<dbReference type="SMART" id="SM00181">
    <property type="entry name" value="EGF"/>
    <property type="match status" value="1"/>
</dbReference>
<dbReference type="InterPro" id="IPR001881">
    <property type="entry name" value="EGF-like_Ca-bd_dom"/>
</dbReference>
<feature type="disulfide bond" evidence="6">
    <location>
        <begin position="61"/>
        <end position="70"/>
    </location>
</feature>